<dbReference type="Proteomes" id="UP001597112">
    <property type="component" value="Unassembled WGS sequence"/>
</dbReference>
<dbReference type="InterPro" id="IPR005490">
    <property type="entry name" value="LD_TPept_cat_dom"/>
</dbReference>
<protein>
    <submittedName>
        <fullName evidence="9">L,D-transpeptidase family protein</fullName>
    </submittedName>
</protein>
<dbReference type="PROSITE" id="PS52029">
    <property type="entry name" value="LD_TPASE"/>
    <property type="match status" value="1"/>
</dbReference>
<feature type="active site" description="Nucleophile" evidence="7">
    <location>
        <position position="392"/>
    </location>
</feature>
<keyword evidence="3" id="KW-0808">Transferase</keyword>
<evidence type="ECO:0000256" key="7">
    <source>
        <dbReference type="PROSITE-ProRule" id="PRU01373"/>
    </source>
</evidence>
<feature type="domain" description="L,D-TPase catalytic" evidence="8">
    <location>
        <begin position="241"/>
        <end position="420"/>
    </location>
</feature>
<keyword evidence="5 7" id="KW-0573">Peptidoglycan synthesis</keyword>
<comment type="similarity">
    <text evidence="2">Belongs to the YkuD family.</text>
</comment>
<dbReference type="PANTHER" id="PTHR41533">
    <property type="entry name" value="L,D-TRANSPEPTIDASE HI_1667-RELATED"/>
    <property type="match status" value="1"/>
</dbReference>
<dbReference type="PANTHER" id="PTHR41533:SF2">
    <property type="entry name" value="BLR7131 PROTEIN"/>
    <property type="match status" value="1"/>
</dbReference>
<evidence type="ECO:0000256" key="5">
    <source>
        <dbReference type="ARBA" id="ARBA00022984"/>
    </source>
</evidence>
<keyword evidence="6 7" id="KW-0961">Cell wall biogenesis/degradation</keyword>
<sequence length="478" mass="55050">MNDIKQIFHVCVLLSVVILTVCCRSSLTTAGQAGELSLDYEREPILLPRDSAHPVYARLLKRQSVLTFYERNGHLPVWLAGDGFSAKADTFVTILRTSRRYGLLPQHYHMPEVMVLYKHKQDTAAQLRLDVLLTDAFFQFVSDVSVGRTAAVLCDSSVFAALRALNDQNVRSVIEEHEPEQRPYSDLKKALHTLLDTVPQSEHIALMEGSTSDTLAANKTIQSIAINMERWRKDTTSFGDPYVWINIPSFELKVMDGDRSVLESRIVVGKRDTPTPILSSYIDCFTIYPFWSVPRKITVNEFLPEIKKDSLFLSRNRFDVLDKKGKIIDPSTINWQQYNKRNFPYILRQREGTDNSLGIIKFSFDNPYAVYLHDTNAKKLFSNVVRAYSHGCIRMEKSVELARYLFERSGEEHSNTIDRYIYLEKKRTFNVVPAVPIHIRYYTCEVVAGELKLYPDLYGLDRTLLRELYRPAELFHSL</sequence>
<evidence type="ECO:0000256" key="1">
    <source>
        <dbReference type="ARBA" id="ARBA00004752"/>
    </source>
</evidence>
<dbReference type="Pfam" id="PF20142">
    <property type="entry name" value="Scaffold"/>
    <property type="match status" value="1"/>
</dbReference>
<dbReference type="Pfam" id="PF03734">
    <property type="entry name" value="YkuD"/>
    <property type="match status" value="1"/>
</dbReference>
<comment type="pathway">
    <text evidence="1 7">Cell wall biogenesis; peptidoglycan biosynthesis.</text>
</comment>
<dbReference type="EMBL" id="JBHTKA010000001">
    <property type="protein sequence ID" value="MFD0999468.1"/>
    <property type="molecule type" value="Genomic_DNA"/>
</dbReference>
<keyword evidence="4 7" id="KW-0133">Cell shape</keyword>
<gene>
    <name evidence="9" type="ORF">ACFQ21_09125</name>
</gene>
<evidence type="ECO:0000256" key="6">
    <source>
        <dbReference type="ARBA" id="ARBA00023316"/>
    </source>
</evidence>
<evidence type="ECO:0000313" key="9">
    <source>
        <dbReference type="EMBL" id="MFD0999468.1"/>
    </source>
</evidence>
<comment type="caution">
    <text evidence="9">The sequence shown here is derived from an EMBL/GenBank/DDBJ whole genome shotgun (WGS) entry which is preliminary data.</text>
</comment>
<evidence type="ECO:0000256" key="4">
    <source>
        <dbReference type="ARBA" id="ARBA00022960"/>
    </source>
</evidence>
<dbReference type="RefSeq" id="WP_377577964.1">
    <property type="nucleotide sequence ID" value="NZ_JBHTKA010000001.1"/>
</dbReference>
<organism evidence="9 10">
    <name type="scientific">Ohtaekwangia kribbensis</name>
    <dbReference type="NCBI Taxonomy" id="688913"/>
    <lineage>
        <taxon>Bacteria</taxon>
        <taxon>Pseudomonadati</taxon>
        <taxon>Bacteroidota</taxon>
        <taxon>Cytophagia</taxon>
        <taxon>Cytophagales</taxon>
        <taxon>Fulvivirgaceae</taxon>
        <taxon>Ohtaekwangia</taxon>
    </lineage>
</organism>
<dbReference type="InterPro" id="IPR052905">
    <property type="entry name" value="LD-transpeptidase_YkuD-like"/>
</dbReference>
<dbReference type="InterPro" id="IPR038063">
    <property type="entry name" value="Transpep_catalytic_dom"/>
</dbReference>
<dbReference type="Gene3D" id="2.40.440.10">
    <property type="entry name" value="L,D-transpeptidase catalytic domain-like"/>
    <property type="match status" value="1"/>
</dbReference>
<proteinExistence type="inferred from homology"/>
<dbReference type="CDD" id="cd16913">
    <property type="entry name" value="YkuD_like"/>
    <property type="match status" value="1"/>
</dbReference>
<accession>A0ABW3JZR7</accession>
<evidence type="ECO:0000256" key="2">
    <source>
        <dbReference type="ARBA" id="ARBA00005992"/>
    </source>
</evidence>
<feature type="active site" description="Proton donor/acceptor" evidence="7">
    <location>
        <position position="373"/>
    </location>
</feature>
<evidence type="ECO:0000256" key="3">
    <source>
        <dbReference type="ARBA" id="ARBA00022679"/>
    </source>
</evidence>
<evidence type="ECO:0000259" key="8">
    <source>
        <dbReference type="PROSITE" id="PS52029"/>
    </source>
</evidence>
<dbReference type="SUPFAM" id="SSF141523">
    <property type="entry name" value="L,D-transpeptidase catalytic domain-like"/>
    <property type="match status" value="1"/>
</dbReference>
<dbReference type="InterPro" id="IPR045380">
    <property type="entry name" value="LD_TPept_scaffold_dom"/>
</dbReference>
<keyword evidence="10" id="KW-1185">Reference proteome</keyword>
<name>A0ABW3JZR7_9BACT</name>
<reference evidence="10" key="1">
    <citation type="journal article" date="2019" name="Int. J. Syst. Evol. Microbiol.">
        <title>The Global Catalogue of Microorganisms (GCM) 10K type strain sequencing project: providing services to taxonomists for standard genome sequencing and annotation.</title>
        <authorList>
            <consortium name="The Broad Institute Genomics Platform"/>
            <consortium name="The Broad Institute Genome Sequencing Center for Infectious Disease"/>
            <person name="Wu L."/>
            <person name="Ma J."/>
        </authorList>
    </citation>
    <scope>NUCLEOTIDE SEQUENCE [LARGE SCALE GENOMIC DNA]</scope>
    <source>
        <strain evidence="10">CCUG 58938</strain>
    </source>
</reference>
<evidence type="ECO:0000313" key="10">
    <source>
        <dbReference type="Proteomes" id="UP001597112"/>
    </source>
</evidence>